<dbReference type="Proteomes" id="UP000852880">
    <property type="component" value="Unassembled WGS sequence"/>
</dbReference>
<evidence type="ECO:0000256" key="4">
    <source>
        <dbReference type="ARBA" id="ARBA00022679"/>
    </source>
</evidence>
<comment type="similarity">
    <text evidence="1 8">Belongs to the N(4)/N(6)-methyltransferase family.</text>
</comment>
<name>A0A3F3I8H3_SALER</name>
<feature type="binding site" evidence="7">
    <location>
        <position position="13"/>
    </location>
    <ligand>
        <name>S-adenosyl-L-methionine</name>
        <dbReference type="ChEBI" id="CHEBI:59789"/>
    </ligand>
</feature>
<evidence type="ECO:0000256" key="2">
    <source>
        <dbReference type="ARBA" id="ARBA00011900"/>
    </source>
</evidence>
<comment type="catalytic activity">
    <reaction evidence="6 8">
        <text>a 2'-deoxyadenosine in DNA + S-adenosyl-L-methionine = an N(6)-methyl-2'-deoxyadenosine in DNA + S-adenosyl-L-homocysteine + H(+)</text>
        <dbReference type="Rhea" id="RHEA:15197"/>
        <dbReference type="Rhea" id="RHEA-COMP:12418"/>
        <dbReference type="Rhea" id="RHEA-COMP:12419"/>
        <dbReference type="ChEBI" id="CHEBI:15378"/>
        <dbReference type="ChEBI" id="CHEBI:57856"/>
        <dbReference type="ChEBI" id="CHEBI:59789"/>
        <dbReference type="ChEBI" id="CHEBI:90615"/>
        <dbReference type="ChEBI" id="CHEBI:90616"/>
        <dbReference type="EC" id="2.1.1.72"/>
    </reaction>
</comment>
<reference evidence="9" key="1">
    <citation type="submission" date="2016-09" db="EMBL/GenBank/DDBJ databases">
        <title>Whole Genome Sequencing of Salmonella enterica subsp. enterica serovar Nottingham.</title>
        <authorList>
            <person name="Zheng J."/>
            <person name="Wang H."/>
        </authorList>
    </citation>
    <scope>NUCLEOTIDE SEQUENCE [LARGE SCALE GENOMIC DNA]</scope>
    <source>
        <strain evidence="9">CFSAN055411</strain>
    </source>
</reference>
<gene>
    <name evidence="9" type="ORF">BH006_09080</name>
</gene>
<dbReference type="PIRSF" id="PIRSF000398">
    <property type="entry name" value="M_m6A_EcoRV"/>
    <property type="match status" value="1"/>
</dbReference>
<evidence type="ECO:0000256" key="7">
    <source>
        <dbReference type="PIRSR" id="PIRSR000398-1"/>
    </source>
</evidence>
<sequence length="327" mass="37273">MKGILNQRSPLKWAGGKYEVMPHLREHLPKAKYLIEPFAGGGSVFMNTDYDHYVLCDSNPALINFYIHLTYKTGALIDRTWSLFKDGGTREAYDRNRRTFNTISLAHDRLSGEKLQWAALFLYLNRYSFNGLYRTNLKGEFNVPFGKHDLPYFPYVEMRLFAEKARDTATRFVCADFRTTLKALPDICPGISFHAGKLSDAVIYCDPPYLPLKDKDSFTHYNGKAFTKDDHRALTAHLVQASQLYGVTSVISNSDTEETRRIYSPFELHTLNVRRSVAASDKGRQSAKEVIGVYPSAPECKSEDVHDEWLKVVLSTEARQPVNPEVI</sequence>
<dbReference type="GO" id="GO:0009307">
    <property type="term" value="P:DNA restriction-modification system"/>
    <property type="evidence" value="ECO:0007669"/>
    <property type="project" value="InterPro"/>
</dbReference>
<comment type="caution">
    <text evidence="9">The sequence shown here is derived from an EMBL/GenBank/DDBJ whole genome shotgun (WGS) entry which is preliminary data.</text>
</comment>
<dbReference type="GO" id="GO:1904047">
    <property type="term" value="F:S-adenosyl-L-methionine binding"/>
    <property type="evidence" value="ECO:0007669"/>
    <property type="project" value="TreeGrafter"/>
</dbReference>
<dbReference type="EMBL" id="MJEL01000062">
    <property type="protein sequence ID" value="OEH95141.1"/>
    <property type="molecule type" value="Genomic_DNA"/>
</dbReference>
<dbReference type="Gene3D" id="3.40.50.150">
    <property type="entry name" value="Vaccinia Virus protein VP39"/>
    <property type="match status" value="1"/>
</dbReference>
<proteinExistence type="inferred from homology"/>
<evidence type="ECO:0000256" key="8">
    <source>
        <dbReference type="RuleBase" id="RU361257"/>
    </source>
</evidence>
<keyword evidence="4 8" id="KW-0808">Transferase</keyword>
<dbReference type="InterPro" id="IPR023095">
    <property type="entry name" value="Ade_MeTrfase_dom_2"/>
</dbReference>
<dbReference type="PANTHER" id="PTHR30481:SF3">
    <property type="entry name" value="DNA ADENINE METHYLASE"/>
    <property type="match status" value="1"/>
</dbReference>
<feature type="binding site" evidence="7">
    <location>
        <position position="57"/>
    </location>
    <ligand>
        <name>S-adenosyl-L-methionine</name>
        <dbReference type="ChEBI" id="CHEBI:59789"/>
    </ligand>
</feature>
<evidence type="ECO:0000256" key="3">
    <source>
        <dbReference type="ARBA" id="ARBA00022603"/>
    </source>
</evidence>
<dbReference type="EC" id="2.1.1.72" evidence="2 8"/>
<dbReference type="InterPro" id="IPR012327">
    <property type="entry name" value="MeTrfase_D12"/>
</dbReference>
<feature type="binding site" evidence="7">
    <location>
        <position position="17"/>
    </location>
    <ligand>
        <name>S-adenosyl-L-methionine</name>
        <dbReference type="ChEBI" id="CHEBI:59789"/>
    </ligand>
</feature>
<feature type="binding site" evidence="7">
    <location>
        <position position="206"/>
    </location>
    <ligand>
        <name>S-adenosyl-L-methionine</name>
        <dbReference type="ChEBI" id="CHEBI:59789"/>
    </ligand>
</feature>
<evidence type="ECO:0000313" key="9">
    <source>
        <dbReference type="EMBL" id="OEH95141.1"/>
    </source>
</evidence>
<evidence type="ECO:0000256" key="6">
    <source>
        <dbReference type="ARBA" id="ARBA00047942"/>
    </source>
</evidence>
<dbReference type="NCBIfam" id="TIGR00571">
    <property type="entry name" value="dam"/>
    <property type="match status" value="1"/>
</dbReference>
<accession>A0A3F3I8H3</accession>
<keyword evidence="5 8" id="KW-0949">S-adenosyl-L-methionine</keyword>
<dbReference type="PANTHER" id="PTHR30481">
    <property type="entry name" value="DNA ADENINE METHYLASE"/>
    <property type="match status" value="1"/>
</dbReference>
<dbReference type="PRINTS" id="PR00505">
    <property type="entry name" value="D12N6MTFRASE"/>
</dbReference>
<dbReference type="Gene3D" id="1.10.1020.10">
    <property type="entry name" value="Adenine-specific Methyltransferase, Domain 2"/>
    <property type="match status" value="1"/>
</dbReference>
<dbReference type="InterPro" id="IPR002052">
    <property type="entry name" value="DNA_methylase_N6_adenine_CS"/>
</dbReference>
<dbReference type="InterPro" id="IPR012263">
    <property type="entry name" value="M_m6A_EcoRV"/>
</dbReference>
<dbReference type="GO" id="GO:0006298">
    <property type="term" value="P:mismatch repair"/>
    <property type="evidence" value="ECO:0007669"/>
    <property type="project" value="TreeGrafter"/>
</dbReference>
<keyword evidence="3 8" id="KW-0489">Methyltransferase</keyword>
<dbReference type="GO" id="GO:0043565">
    <property type="term" value="F:sequence-specific DNA binding"/>
    <property type="evidence" value="ECO:0007669"/>
    <property type="project" value="TreeGrafter"/>
</dbReference>
<dbReference type="GO" id="GO:0032259">
    <property type="term" value="P:methylation"/>
    <property type="evidence" value="ECO:0007669"/>
    <property type="project" value="UniProtKB-KW"/>
</dbReference>
<dbReference type="GO" id="GO:0009007">
    <property type="term" value="F:site-specific DNA-methyltransferase (adenine-specific) activity"/>
    <property type="evidence" value="ECO:0007669"/>
    <property type="project" value="UniProtKB-UniRule"/>
</dbReference>
<dbReference type="InterPro" id="IPR029063">
    <property type="entry name" value="SAM-dependent_MTases_sf"/>
</dbReference>
<evidence type="ECO:0000256" key="5">
    <source>
        <dbReference type="ARBA" id="ARBA00022691"/>
    </source>
</evidence>
<dbReference type="SUPFAM" id="SSF53335">
    <property type="entry name" value="S-adenosyl-L-methionine-dependent methyltransferases"/>
    <property type="match status" value="1"/>
</dbReference>
<organism evidence="9">
    <name type="scientific">Salmonella enterica</name>
    <name type="common">Salmonella choleraesuis</name>
    <dbReference type="NCBI Taxonomy" id="28901"/>
    <lineage>
        <taxon>Bacteria</taxon>
        <taxon>Pseudomonadati</taxon>
        <taxon>Pseudomonadota</taxon>
        <taxon>Gammaproteobacteria</taxon>
        <taxon>Enterobacterales</taxon>
        <taxon>Enterobacteriaceae</taxon>
        <taxon>Salmonella</taxon>
    </lineage>
</organism>
<dbReference type="PROSITE" id="PS00092">
    <property type="entry name" value="N6_MTASE"/>
    <property type="match status" value="1"/>
</dbReference>
<evidence type="ECO:0000256" key="1">
    <source>
        <dbReference type="ARBA" id="ARBA00006594"/>
    </source>
</evidence>
<protein>
    <recommendedName>
        <fullName evidence="2 8">Site-specific DNA-methyltransferase (adenine-specific)</fullName>
        <ecNumber evidence="2 8">2.1.1.72</ecNumber>
    </recommendedName>
</protein>
<dbReference type="AlphaFoldDB" id="A0A3F3I8H3"/>
<dbReference type="Pfam" id="PF02086">
    <property type="entry name" value="MethyltransfD12"/>
    <property type="match status" value="1"/>
</dbReference>